<dbReference type="InterPro" id="IPR003510">
    <property type="entry name" value="Fumarate_red_C"/>
</dbReference>
<evidence type="ECO:0000256" key="4">
    <source>
        <dbReference type="ARBA" id="ARBA00023136"/>
    </source>
</evidence>
<evidence type="ECO:0000256" key="3">
    <source>
        <dbReference type="ARBA" id="ARBA00022989"/>
    </source>
</evidence>
<dbReference type="KEGG" id="tcd:AAIA72_12090"/>
<protein>
    <submittedName>
        <fullName evidence="6">Fumarate reductase subunit C</fullName>
    </submittedName>
</protein>
<feature type="transmembrane region" description="Helical" evidence="5">
    <location>
        <begin position="21"/>
        <end position="46"/>
    </location>
</feature>
<keyword evidence="4 5" id="KW-0472">Membrane</keyword>
<keyword evidence="1" id="KW-1003">Cell membrane</keyword>
<organism evidence="6">
    <name type="scientific">Thermohahella caldifontis</name>
    <dbReference type="NCBI Taxonomy" id="3142973"/>
    <lineage>
        <taxon>Bacteria</taxon>
        <taxon>Pseudomonadati</taxon>
        <taxon>Pseudomonadota</taxon>
        <taxon>Gammaproteobacteria</taxon>
        <taxon>Oceanospirillales</taxon>
        <taxon>Hahellaceae</taxon>
        <taxon>Thermohahella</taxon>
    </lineage>
</organism>
<keyword evidence="2 5" id="KW-0812">Transmembrane</keyword>
<sequence>MARRTYKDKMPRDWFLQNSFYVRYMIREATSVFIGLWMLNLTFGLIRLSQGEAAWNAWVALQSDIWMIEFSGITLGMALYHTWTWFAISPRAMPARIAGRKVDPALVARGQWAGFVVASVLVLWILL</sequence>
<reference evidence="6" key="1">
    <citation type="submission" date="2024-05" db="EMBL/GenBank/DDBJ databases">
        <title>Genome sequencing of novel strain.</title>
        <authorList>
            <person name="Ganbat D."/>
            <person name="Ganbat S."/>
            <person name="Lee S.-J."/>
        </authorList>
    </citation>
    <scope>NUCLEOTIDE SEQUENCE</scope>
    <source>
        <strain evidence="6">SMD15-11</strain>
    </source>
</reference>
<feature type="transmembrane region" description="Helical" evidence="5">
    <location>
        <begin position="106"/>
        <end position="126"/>
    </location>
</feature>
<proteinExistence type="predicted"/>
<evidence type="ECO:0000256" key="2">
    <source>
        <dbReference type="ARBA" id="ARBA00022692"/>
    </source>
</evidence>
<dbReference type="Pfam" id="PF02300">
    <property type="entry name" value="Fumarate_red_C"/>
    <property type="match status" value="1"/>
</dbReference>
<evidence type="ECO:0000256" key="1">
    <source>
        <dbReference type="ARBA" id="ARBA00022475"/>
    </source>
</evidence>
<dbReference type="InterPro" id="IPR034804">
    <property type="entry name" value="SQR/QFR_C/D"/>
</dbReference>
<dbReference type="Gene3D" id="1.20.1300.10">
    <property type="entry name" value="Fumarate reductase/succinate dehydrogenase, transmembrane subunit"/>
    <property type="match status" value="1"/>
</dbReference>
<dbReference type="AlphaFoldDB" id="A0AB39UTH5"/>
<name>A0AB39UTH5_9GAMM</name>
<feature type="transmembrane region" description="Helical" evidence="5">
    <location>
        <begin position="66"/>
        <end position="86"/>
    </location>
</feature>
<accession>A0AB39UTH5</accession>
<dbReference type="RefSeq" id="WP_369600578.1">
    <property type="nucleotide sequence ID" value="NZ_CP154858.1"/>
</dbReference>
<dbReference type="EMBL" id="CP154858">
    <property type="protein sequence ID" value="XDT71542.1"/>
    <property type="molecule type" value="Genomic_DNA"/>
</dbReference>
<dbReference type="SUPFAM" id="SSF81343">
    <property type="entry name" value="Fumarate reductase respiratory complex transmembrane subunits"/>
    <property type="match status" value="1"/>
</dbReference>
<evidence type="ECO:0000313" key="6">
    <source>
        <dbReference type="EMBL" id="XDT71542.1"/>
    </source>
</evidence>
<evidence type="ECO:0000256" key="5">
    <source>
        <dbReference type="SAM" id="Phobius"/>
    </source>
</evidence>
<keyword evidence="3 5" id="KW-1133">Transmembrane helix</keyword>
<dbReference type="GO" id="GO:0016020">
    <property type="term" value="C:membrane"/>
    <property type="evidence" value="ECO:0007669"/>
    <property type="project" value="InterPro"/>
</dbReference>
<gene>
    <name evidence="6" type="ORF">AAIA72_12090</name>
</gene>